<accession>I0A0P0</accession>
<dbReference type="FunCoup" id="I0A0P0">
    <property type="interactions" value="12"/>
</dbReference>
<gene>
    <name evidence="3" type="ordered locus">FFONT_0557</name>
</gene>
<dbReference type="KEGG" id="ffo:FFONT_0557"/>
<dbReference type="InterPro" id="IPR029055">
    <property type="entry name" value="Ntn_hydrolases_N"/>
</dbReference>
<evidence type="ECO:0000256" key="1">
    <source>
        <dbReference type="ARBA" id="ARBA00022679"/>
    </source>
</evidence>
<dbReference type="STRING" id="1163730.FFONT_0557"/>
<dbReference type="Proteomes" id="UP000007391">
    <property type="component" value="Chromosome"/>
</dbReference>
<protein>
    <submittedName>
        <fullName evidence="3">Amidophosphoribosyltransferase</fullName>
    </submittedName>
</protein>
<dbReference type="OrthoDB" id="5976at2157"/>
<dbReference type="eggNOG" id="arCOG00094">
    <property type="taxonomic scope" value="Archaea"/>
</dbReference>
<sequence>MYLEMPLGFLGLVAFENDWDIFPYASYGLLALQHRGGERQIICGDFKGSLKCMNLNEYESDKNEIKMSFIAATMNGTSGSIEEVQLDGEKIIAISEYERDTLRDLLSEIIKLKDEKVTKLKKLIDEYSEHEVPSFMAITNRNEVIVWRSPNGITPLSIGNYGFDMVLFSSETSAIDVLDCDFRKHLIPGEVAYASPKIFKIFKGKNSKEKGSICLFELLYTARHDSIIDGVPVYDFRKELGKELALNFSHDVDIVVGVPETAYPYAIGFSQAIRKPFELSFIPTAGRMRSMLKASGIERLIAVHLKMNPVKSAMEGKRIALIDDSMVTGSTIKTVSQILRNRVGVEEIHLLIASPKIVSSCPYRIFPLEERNLIASNLEDTNITRYLDVDSLTWLSNESVKKVADKYGISFCDRCFNKNSEVL</sequence>
<dbReference type="GO" id="GO:0016757">
    <property type="term" value="F:glycosyltransferase activity"/>
    <property type="evidence" value="ECO:0007669"/>
    <property type="project" value="UniProtKB-KW"/>
</dbReference>
<reference evidence="3 4" key="2">
    <citation type="journal article" date="2014" name="Extremophiles">
        <title>Analysis of the complete genome of Fervidococcus fontis confirms the distinct phylogenetic position of the order Fervidicoccales and suggests its environmental function.</title>
        <authorList>
            <person name="Lebedinsky A.V."/>
            <person name="Mardanov A.V."/>
            <person name="Kublanov I.V."/>
            <person name="Gumerov V.M."/>
            <person name="Beletsky A.V."/>
            <person name="Perevalova A.A."/>
            <person name="Bidzhieva S.Kh."/>
            <person name="Bonch-Osmolovskaya E.A."/>
            <person name="Skryabin K.G."/>
            <person name="Ravin N.V."/>
        </authorList>
    </citation>
    <scope>NUCLEOTIDE SEQUENCE [LARGE SCALE GENOMIC DNA]</scope>
    <source>
        <strain evidence="4">DSM 19380 / VKM B-2539 / Kam940</strain>
    </source>
</reference>
<dbReference type="EMBL" id="CP003423">
    <property type="protein sequence ID" value="AFH42547.1"/>
    <property type="molecule type" value="Genomic_DNA"/>
</dbReference>
<dbReference type="SUPFAM" id="SSF56235">
    <property type="entry name" value="N-terminal nucleophile aminohydrolases (Ntn hydrolases)"/>
    <property type="match status" value="1"/>
</dbReference>
<dbReference type="GeneID" id="12449631"/>
<dbReference type="SUPFAM" id="SSF53271">
    <property type="entry name" value="PRTase-like"/>
    <property type="match status" value="1"/>
</dbReference>
<dbReference type="InParanoid" id="I0A0P0"/>
<keyword evidence="3" id="KW-0328">Glycosyltransferase</keyword>
<reference evidence="4" key="1">
    <citation type="submission" date="2012-03" db="EMBL/GenBank/DDBJ databases">
        <title>Fervidicoccus fontis complete genome analysis confirms its distinct phylogenetic position and predicts its environmental function.</title>
        <authorList>
            <person name="Lebedinsky A.V."/>
            <person name="Mardanov A.V."/>
            <person name="Gumerov V.M."/>
            <person name="Beletsky A.V."/>
            <person name="Kublanov I.V."/>
            <person name="Perevalova A.A."/>
            <person name="Bonch-Osmolovskaya E.A."/>
            <person name="Ravin N.V."/>
            <person name="Skryabin K.G."/>
        </authorList>
    </citation>
    <scope>NUCLEOTIDE SEQUENCE [LARGE SCALE GENOMIC DNA]</scope>
    <source>
        <strain evidence="4">DSM 19380 / VKM B-2539 / Kam940</strain>
    </source>
</reference>
<evidence type="ECO:0000313" key="3">
    <source>
        <dbReference type="EMBL" id="AFH42547.1"/>
    </source>
</evidence>
<dbReference type="InterPro" id="IPR029057">
    <property type="entry name" value="PRTase-like"/>
</dbReference>
<dbReference type="HOGENOM" id="CLU_022389_3_0_2"/>
<dbReference type="Gene3D" id="3.40.50.2020">
    <property type="match status" value="1"/>
</dbReference>
<keyword evidence="4" id="KW-1185">Reference proteome</keyword>
<organism evidence="3 4">
    <name type="scientific">Fervidicoccus fontis (strain DSM 19380 / JCM 18336 / VKM B-2539 / Kam940)</name>
    <dbReference type="NCBI Taxonomy" id="1163730"/>
    <lineage>
        <taxon>Archaea</taxon>
        <taxon>Thermoproteota</taxon>
        <taxon>Thermoprotei</taxon>
        <taxon>Fervidicoccales</taxon>
        <taxon>Fervidicoccaceae</taxon>
        <taxon>Fervidicoccus</taxon>
    </lineage>
</organism>
<dbReference type="Gene3D" id="3.60.20.10">
    <property type="entry name" value="Glutamine Phosphoribosylpyrophosphate, subunit 1, domain 1"/>
    <property type="match status" value="1"/>
</dbReference>
<keyword evidence="2" id="KW-0315">Glutamine amidotransferase</keyword>
<dbReference type="AlphaFoldDB" id="I0A0P0"/>
<evidence type="ECO:0000313" key="4">
    <source>
        <dbReference type="Proteomes" id="UP000007391"/>
    </source>
</evidence>
<dbReference type="PANTHER" id="PTHR11907">
    <property type="entry name" value="AMIDOPHOSPHORIBOSYLTRANSFERASE"/>
    <property type="match status" value="1"/>
</dbReference>
<dbReference type="CDD" id="cd06223">
    <property type="entry name" value="PRTases_typeI"/>
    <property type="match status" value="1"/>
</dbReference>
<dbReference type="RefSeq" id="WP_014557696.1">
    <property type="nucleotide sequence ID" value="NC_017461.1"/>
</dbReference>
<dbReference type="InterPro" id="IPR000836">
    <property type="entry name" value="PRTase_dom"/>
</dbReference>
<keyword evidence="1 3" id="KW-0808">Transferase</keyword>
<name>I0A0P0_FERFK</name>
<proteinExistence type="predicted"/>
<evidence type="ECO:0000256" key="2">
    <source>
        <dbReference type="ARBA" id="ARBA00022962"/>
    </source>
</evidence>